<protein>
    <submittedName>
        <fullName evidence="2">Uncharacterized protein</fullName>
    </submittedName>
</protein>
<keyword evidence="3" id="KW-1185">Reference proteome</keyword>
<evidence type="ECO:0000256" key="1">
    <source>
        <dbReference type="SAM" id="MobiDB-lite"/>
    </source>
</evidence>
<dbReference type="RefSeq" id="WP_249311694.1">
    <property type="nucleotide sequence ID" value="NZ_JACRSU010000002.1"/>
</dbReference>
<evidence type="ECO:0000313" key="3">
    <source>
        <dbReference type="Proteomes" id="UP000611762"/>
    </source>
</evidence>
<reference evidence="2" key="1">
    <citation type="submission" date="2020-08" db="EMBL/GenBank/DDBJ databases">
        <title>Genome public.</title>
        <authorList>
            <person name="Liu C."/>
            <person name="Sun Q."/>
        </authorList>
    </citation>
    <scope>NUCLEOTIDE SEQUENCE</scope>
    <source>
        <strain evidence="2">H8</strain>
    </source>
</reference>
<dbReference type="AlphaFoldDB" id="A0A926HXX5"/>
<gene>
    <name evidence="2" type="ORF">H8698_05940</name>
</gene>
<name>A0A926HXX5_9FIRM</name>
<proteinExistence type="predicted"/>
<accession>A0A926HXX5</accession>
<sequence length="48" mass="5725">MPRKDNVYNEYVSFQKDNLENKGKLKSQNTRHNTKKEALGPNTRRNVY</sequence>
<organism evidence="2 3">
    <name type="scientific">Congzhengia minquanensis</name>
    <dbReference type="NCBI Taxonomy" id="2763657"/>
    <lineage>
        <taxon>Bacteria</taxon>
        <taxon>Bacillati</taxon>
        <taxon>Bacillota</taxon>
        <taxon>Clostridia</taxon>
        <taxon>Eubacteriales</taxon>
        <taxon>Oscillospiraceae</taxon>
        <taxon>Congzhengia</taxon>
    </lineage>
</organism>
<dbReference type="Proteomes" id="UP000611762">
    <property type="component" value="Unassembled WGS sequence"/>
</dbReference>
<comment type="caution">
    <text evidence="2">The sequence shown here is derived from an EMBL/GenBank/DDBJ whole genome shotgun (WGS) entry which is preliminary data.</text>
</comment>
<dbReference type="EMBL" id="JACRSU010000002">
    <property type="protein sequence ID" value="MBC8540514.1"/>
    <property type="molecule type" value="Genomic_DNA"/>
</dbReference>
<feature type="region of interest" description="Disordered" evidence="1">
    <location>
        <begin position="1"/>
        <end position="48"/>
    </location>
</feature>
<evidence type="ECO:0000313" key="2">
    <source>
        <dbReference type="EMBL" id="MBC8540514.1"/>
    </source>
</evidence>